<dbReference type="InterPro" id="IPR001163">
    <property type="entry name" value="Sm_dom_euk/arc"/>
</dbReference>
<dbReference type="WBParaSite" id="L893_g25856.t1">
    <property type="protein sequence ID" value="L893_g25856.t1"/>
    <property type="gene ID" value="L893_g25856"/>
</dbReference>
<dbReference type="Proteomes" id="UP000095287">
    <property type="component" value="Unplaced"/>
</dbReference>
<dbReference type="Pfam" id="PF01423">
    <property type="entry name" value="LSM"/>
    <property type="match status" value="6"/>
</dbReference>
<dbReference type="InterPro" id="IPR010920">
    <property type="entry name" value="LSM_dom_sf"/>
</dbReference>
<feature type="region of interest" description="Disordered" evidence="1">
    <location>
        <begin position="368"/>
        <end position="391"/>
    </location>
</feature>
<proteinExistence type="predicted"/>
<feature type="transmembrane region" description="Helical" evidence="2">
    <location>
        <begin position="12"/>
        <end position="41"/>
    </location>
</feature>
<evidence type="ECO:0000256" key="2">
    <source>
        <dbReference type="SAM" id="Phobius"/>
    </source>
</evidence>
<evidence type="ECO:0000259" key="3">
    <source>
        <dbReference type="SMART" id="SM00651"/>
    </source>
</evidence>
<reference evidence="5" key="1">
    <citation type="submission" date="2016-11" db="UniProtKB">
        <authorList>
            <consortium name="WormBaseParasite"/>
        </authorList>
    </citation>
    <scope>IDENTIFICATION</scope>
</reference>
<keyword evidence="4" id="KW-1185">Reference proteome</keyword>
<organism evidence="4 5">
    <name type="scientific">Steinernema glaseri</name>
    <dbReference type="NCBI Taxonomy" id="37863"/>
    <lineage>
        <taxon>Eukaryota</taxon>
        <taxon>Metazoa</taxon>
        <taxon>Ecdysozoa</taxon>
        <taxon>Nematoda</taxon>
        <taxon>Chromadorea</taxon>
        <taxon>Rhabditida</taxon>
        <taxon>Tylenchina</taxon>
        <taxon>Panagrolaimomorpha</taxon>
        <taxon>Strongyloidoidea</taxon>
        <taxon>Steinernematidae</taxon>
        <taxon>Steinernema</taxon>
    </lineage>
</organism>
<name>A0A1I7ZFM5_9BILA</name>
<dbReference type="AlphaFoldDB" id="A0A1I7ZFM5"/>
<feature type="domain" description="Sm" evidence="3">
    <location>
        <begin position="620"/>
        <end position="691"/>
    </location>
</feature>
<feature type="region of interest" description="Disordered" evidence="1">
    <location>
        <begin position="134"/>
        <end position="158"/>
    </location>
</feature>
<dbReference type="SUPFAM" id="SSF50182">
    <property type="entry name" value="Sm-like ribonucleoproteins"/>
    <property type="match status" value="6"/>
</dbReference>
<feature type="domain" description="Sm" evidence="3">
    <location>
        <begin position="278"/>
        <end position="346"/>
    </location>
</feature>
<dbReference type="InterPro" id="IPR050914">
    <property type="entry name" value="snRNP_SmB/NAA38-like"/>
</dbReference>
<feature type="region of interest" description="Disordered" evidence="1">
    <location>
        <begin position="590"/>
        <end position="610"/>
    </location>
</feature>
<feature type="compositionally biased region" description="Low complexity" evidence="1">
    <location>
        <begin position="370"/>
        <end position="390"/>
    </location>
</feature>
<keyword evidence="2" id="KW-0812">Transmembrane</keyword>
<feature type="domain" description="Sm" evidence="3">
    <location>
        <begin position="170"/>
        <end position="241"/>
    </location>
</feature>
<dbReference type="PANTHER" id="PTHR10701">
    <property type="entry name" value="SMALL NUCLEAR RIBONUCLEOPROTEIN-ASSOCIATED PROTEIN B AND N"/>
    <property type="match status" value="1"/>
</dbReference>
<evidence type="ECO:0000256" key="1">
    <source>
        <dbReference type="SAM" id="MobiDB-lite"/>
    </source>
</evidence>
<sequence>MTTSNVPKNLCIKVSLCILIPVTILTLLTAIFVLVLIILHFNRYDIIAEIRDNEDHEKGALGQPSPFLQLHKNKGTFQILPPCQTENKRGTLDKRASRQSLLASLSVSVVSCPPGHVSFGRLDCDVSSATEIHASEPGSTTNMAGQPKARGTAQQEGSLEQRLAEASGAEFLQLCMDKMLKIELIDGRDLYGRLTAVDRARNIILRDTQEVRRENPEDTARRIGTVLVKPGRYRKIRLIVENDDNQRDLQANAAQPQGAAQEEEKSFQQQLQEARGIDFLTLCLDKILYMKLNDGRDLYGRFTAVDHARNIILRDALQVLREDPRNTIRGLGIVQVNFGDVAEMELAIENDYLEMSLQAESVDTNVAQDQEGAGQEGTSQAGASQAGASQKGEKSFEQKLAEAEGVEFLQLCVDKLLKIELLDGRDLFGRLTSTDRARNIILRDTIEVWRNSKENTARNIGTVLVKPGRYKNIQLVIEPEGSQANATQGDQAQKEGKSFQQQLEEAEGAEFLELCVDKIMHIKLTDGRDLYGRFTATDRDQNIILRDTLEVDPKNTKRGLGIVLVTPGSFTKMELAIENDYLEMSLQTGNLDGNAAEPKGAAQGEEKPFEQKLEDAEGADFLQLCLDKILIIQLTDGRDLYGRFTATDREQNIILRDAIEVRREDPKNTIRGLGTVRVTRGNFTKIELAIETAYQQMSSQAGGSAGGNAAQESGKSLQEKLAEASGAEFLQLCMDKILKIELIDGRDLYGRLTSTDRAQNIILRDTLEVWRRDPKNRRDIGTTMVARGRFQRISLVLEE</sequence>
<dbReference type="SMART" id="SM00651">
    <property type="entry name" value="Sm"/>
    <property type="match status" value="6"/>
</dbReference>
<evidence type="ECO:0000313" key="5">
    <source>
        <dbReference type="WBParaSite" id="L893_g25856.t1"/>
    </source>
</evidence>
<accession>A0A1I7ZFM5</accession>
<feature type="domain" description="Sm" evidence="3">
    <location>
        <begin position="728"/>
        <end position="798"/>
    </location>
</feature>
<feature type="domain" description="Sm" evidence="3">
    <location>
        <begin position="407"/>
        <end position="478"/>
    </location>
</feature>
<protein>
    <submittedName>
        <fullName evidence="5">Sm domain-containing protein</fullName>
    </submittedName>
</protein>
<dbReference type="Gene3D" id="2.30.30.100">
    <property type="match status" value="6"/>
</dbReference>
<dbReference type="PANTHER" id="PTHR10701:SF5">
    <property type="entry name" value="N-ALPHA-ACETYLTRANSFERASE 38, NATC AUXILIARY SUBUNIT"/>
    <property type="match status" value="1"/>
</dbReference>
<evidence type="ECO:0000313" key="4">
    <source>
        <dbReference type="Proteomes" id="UP000095287"/>
    </source>
</evidence>
<feature type="domain" description="Sm" evidence="3">
    <location>
        <begin position="510"/>
        <end position="567"/>
    </location>
</feature>
<keyword evidence="2" id="KW-0472">Membrane</keyword>
<keyword evidence="2" id="KW-1133">Transmembrane helix</keyword>